<name>A0A0F8VSC6_9ZZZZ</name>
<protein>
    <submittedName>
        <fullName evidence="1">Uncharacterized protein</fullName>
    </submittedName>
</protein>
<feature type="non-terminal residue" evidence="1">
    <location>
        <position position="1"/>
    </location>
</feature>
<evidence type="ECO:0000313" key="1">
    <source>
        <dbReference type="EMBL" id="KKK47268.1"/>
    </source>
</evidence>
<dbReference type="AlphaFoldDB" id="A0A0F8VSC6"/>
<dbReference type="EMBL" id="LAZR01069662">
    <property type="protein sequence ID" value="KKK47268.1"/>
    <property type="molecule type" value="Genomic_DNA"/>
</dbReference>
<gene>
    <name evidence="1" type="ORF">LCGC14_3156940</name>
</gene>
<comment type="caution">
    <text evidence="1">The sequence shown here is derived from an EMBL/GenBank/DDBJ whole genome shotgun (WGS) entry which is preliminary data.</text>
</comment>
<proteinExistence type="predicted"/>
<accession>A0A0F8VSC6</accession>
<sequence length="29" mass="3253">EKAREAFPDGVACRIMEITMDGRSPVEED</sequence>
<reference evidence="1" key="1">
    <citation type="journal article" date="2015" name="Nature">
        <title>Complex archaea that bridge the gap between prokaryotes and eukaryotes.</title>
        <authorList>
            <person name="Spang A."/>
            <person name="Saw J.H."/>
            <person name="Jorgensen S.L."/>
            <person name="Zaremba-Niedzwiedzka K."/>
            <person name="Martijn J."/>
            <person name="Lind A.E."/>
            <person name="van Eijk R."/>
            <person name="Schleper C."/>
            <person name="Guy L."/>
            <person name="Ettema T.J."/>
        </authorList>
    </citation>
    <scope>NUCLEOTIDE SEQUENCE</scope>
</reference>
<organism evidence="1">
    <name type="scientific">marine sediment metagenome</name>
    <dbReference type="NCBI Taxonomy" id="412755"/>
    <lineage>
        <taxon>unclassified sequences</taxon>
        <taxon>metagenomes</taxon>
        <taxon>ecological metagenomes</taxon>
    </lineage>
</organism>